<name>A0ABR1RA48_9PEZI</name>
<feature type="region of interest" description="Disordered" evidence="1">
    <location>
        <begin position="1"/>
        <end position="59"/>
    </location>
</feature>
<evidence type="ECO:0000256" key="1">
    <source>
        <dbReference type="SAM" id="MobiDB-lite"/>
    </source>
</evidence>
<feature type="compositionally biased region" description="Basic and acidic residues" evidence="1">
    <location>
        <begin position="119"/>
        <end position="132"/>
    </location>
</feature>
<evidence type="ECO:0000313" key="3">
    <source>
        <dbReference type="Proteomes" id="UP001396898"/>
    </source>
</evidence>
<accession>A0ABR1RA48</accession>
<feature type="compositionally biased region" description="Basic and acidic residues" evidence="1">
    <location>
        <begin position="103"/>
        <end position="112"/>
    </location>
</feature>
<feature type="compositionally biased region" description="Polar residues" evidence="1">
    <location>
        <begin position="1"/>
        <end position="15"/>
    </location>
</feature>
<evidence type="ECO:0000313" key="2">
    <source>
        <dbReference type="EMBL" id="KAK8006172.1"/>
    </source>
</evidence>
<feature type="compositionally biased region" description="Low complexity" evidence="1">
    <location>
        <begin position="146"/>
        <end position="157"/>
    </location>
</feature>
<keyword evidence="3" id="KW-1185">Reference proteome</keyword>
<dbReference type="Proteomes" id="UP001396898">
    <property type="component" value="Unassembled WGS sequence"/>
</dbReference>
<sequence>MWNSFGSSGSMSPYTQPLDIPYSSASSRSSAYQPNCAFPSWPQGPSLGSSSSSRPHYERATSYLSDDDLFWQDSENDDAHSVSSAESHGSCYATQQPTEEELQEQRLEEQRKRAQMQRDALRFVKLEKERRRLAAQQQPKPRRSSSHTSNPSKKSSNMASIREAAE</sequence>
<gene>
    <name evidence="2" type="ORF">PG991_012469</name>
</gene>
<proteinExistence type="predicted"/>
<dbReference type="EMBL" id="JAQQWI010000017">
    <property type="protein sequence ID" value="KAK8006172.1"/>
    <property type="molecule type" value="Genomic_DNA"/>
</dbReference>
<comment type="caution">
    <text evidence="2">The sequence shown here is derived from an EMBL/GenBank/DDBJ whole genome shotgun (WGS) entry which is preliminary data.</text>
</comment>
<reference evidence="2 3" key="1">
    <citation type="submission" date="2023-01" db="EMBL/GenBank/DDBJ databases">
        <title>Analysis of 21 Apiospora genomes using comparative genomics revels a genus with tremendous synthesis potential of carbohydrate active enzymes and secondary metabolites.</title>
        <authorList>
            <person name="Sorensen T."/>
        </authorList>
    </citation>
    <scope>NUCLEOTIDE SEQUENCE [LARGE SCALE GENOMIC DNA]</scope>
    <source>
        <strain evidence="2 3">CBS 20057</strain>
    </source>
</reference>
<feature type="compositionally biased region" description="Low complexity" evidence="1">
    <location>
        <begin position="39"/>
        <end position="54"/>
    </location>
</feature>
<protein>
    <submittedName>
        <fullName evidence="2">Uncharacterized protein</fullName>
    </submittedName>
</protein>
<organism evidence="2 3">
    <name type="scientific">Apiospora marii</name>
    <dbReference type="NCBI Taxonomy" id="335849"/>
    <lineage>
        <taxon>Eukaryota</taxon>
        <taxon>Fungi</taxon>
        <taxon>Dikarya</taxon>
        <taxon>Ascomycota</taxon>
        <taxon>Pezizomycotina</taxon>
        <taxon>Sordariomycetes</taxon>
        <taxon>Xylariomycetidae</taxon>
        <taxon>Amphisphaeriales</taxon>
        <taxon>Apiosporaceae</taxon>
        <taxon>Apiospora</taxon>
    </lineage>
</organism>
<feature type="region of interest" description="Disordered" evidence="1">
    <location>
        <begin position="71"/>
        <end position="166"/>
    </location>
</feature>